<accession>A0A5C2SNE6</accession>
<organism evidence="1 2">
    <name type="scientific">Lentinus tigrinus ALCF2SS1-6</name>
    <dbReference type="NCBI Taxonomy" id="1328759"/>
    <lineage>
        <taxon>Eukaryota</taxon>
        <taxon>Fungi</taxon>
        <taxon>Dikarya</taxon>
        <taxon>Basidiomycota</taxon>
        <taxon>Agaricomycotina</taxon>
        <taxon>Agaricomycetes</taxon>
        <taxon>Polyporales</taxon>
        <taxon>Polyporaceae</taxon>
        <taxon>Lentinus</taxon>
    </lineage>
</organism>
<protein>
    <submittedName>
        <fullName evidence="1">Uncharacterized protein</fullName>
    </submittedName>
</protein>
<reference evidence="1" key="1">
    <citation type="journal article" date="2018" name="Genome Biol. Evol.">
        <title>Genomics and development of Lentinus tigrinus, a white-rot wood-decaying mushroom with dimorphic fruiting bodies.</title>
        <authorList>
            <person name="Wu B."/>
            <person name="Xu Z."/>
            <person name="Knudson A."/>
            <person name="Carlson A."/>
            <person name="Chen N."/>
            <person name="Kovaka S."/>
            <person name="LaButti K."/>
            <person name="Lipzen A."/>
            <person name="Pennachio C."/>
            <person name="Riley R."/>
            <person name="Schakwitz W."/>
            <person name="Umezawa K."/>
            <person name="Ohm R.A."/>
            <person name="Grigoriev I.V."/>
            <person name="Nagy L.G."/>
            <person name="Gibbons J."/>
            <person name="Hibbett D."/>
        </authorList>
    </citation>
    <scope>NUCLEOTIDE SEQUENCE [LARGE SCALE GENOMIC DNA]</scope>
    <source>
        <strain evidence="1">ALCF2SS1-6</strain>
    </source>
</reference>
<dbReference type="AlphaFoldDB" id="A0A5C2SNE6"/>
<dbReference type="EMBL" id="ML122252">
    <property type="protein sequence ID" value="RPD65323.1"/>
    <property type="molecule type" value="Genomic_DNA"/>
</dbReference>
<evidence type="ECO:0000313" key="1">
    <source>
        <dbReference type="EMBL" id="RPD65323.1"/>
    </source>
</evidence>
<proteinExistence type="predicted"/>
<keyword evidence="2" id="KW-1185">Reference proteome</keyword>
<gene>
    <name evidence="1" type="ORF">L227DRAFT_208217</name>
</gene>
<name>A0A5C2SNE6_9APHY</name>
<sequence>MVRRQRARPRSHINELNGWGWARCRALSLALPRIATHRRRLRSAASPRLSSPYRQGCVDSRGICCLRLPVDFTRNTPCWGHFLGFAIRSFLGNR</sequence>
<evidence type="ECO:0000313" key="2">
    <source>
        <dbReference type="Proteomes" id="UP000313359"/>
    </source>
</evidence>
<dbReference type="Proteomes" id="UP000313359">
    <property type="component" value="Unassembled WGS sequence"/>
</dbReference>